<dbReference type="KEGG" id="spq:SPAB_00006"/>
<sequence length="34" mass="3870">MRHRAIKPTIATIGQLCGVFLLKSQKIPCKDWIC</sequence>
<dbReference type="EMBL" id="CP000886">
    <property type="protein sequence ID" value="ABX65450.1"/>
    <property type="molecule type" value="Genomic_DNA"/>
</dbReference>
<dbReference type="AlphaFoldDB" id="A0A6C6YWI9"/>
<proteinExistence type="predicted"/>
<name>A0A6C6YWI9_SALPB</name>
<evidence type="ECO:0000313" key="2">
    <source>
        <dbReference type="Proteomes" id="UP000008556"/>
    </source>
</evidence>
<accession>A0A6C6YWI9</accession>
<gene>
    <name evidence="1" type="ordered locus">SPAB_00006</name>
</gene>
<protein>
    <submittedName>
        <fullName evidence="1">Uncharacterized protein</fullName>
    </submittedName>
</protein>
<reference evidence="1 2" key="1">
    <citation type="submission" date="2007-11" db="EMBL/GenBank/DDBJ databases">
        <authorList>
            <consortium name="The Salmonella enterica serovar Paratyphi B Genome Sequencing Project"/>
            <person name="McClelland M."/>
            <person name="Sanderson E.K."/>
            <person name="Porwollik S."/>
            <person name="Spieth J."/>
            <person name="Clifton W.S."/>
            <person name="Fulton R."/>
            <person name="Cordes M."/>
            <person name="Wollam A."/>
            <person name="Shah N."/>
            <person name="Pepin K."/>
            <person name="Bhonagiri V."/>
            <person name="Nash W."/>
            <person name="Johnson M."/>
            <person name="Thiruvilangam P."/>
            <person name="Wilson R."/>
        </authorList>
    </citation>
    <scope>NUCLEOTIDE SEQUENCE [LARGE SCALE GENOMIC DNA]</scope>
    <source>
        <strain evidence="2">ATCC BAA-1250 / SPB7</strain>
    </source>
</reference>
<evidence type="ECO:0000313" key="1">
    <source>
        <dbReference type="EMBL" id="ABX65450.1"/>
    </source>
</evidence>
<organism evidence="1 2">
    <name type="scientific">Salmonella paratyphi B (strain ATCC BAA-1250 / SPB7)</name>
    <dbReference type="NCBI Taxonomy" id="1016998"/>
    <lineage>
        <taxon>Bacteria</taxon>
        <taxon>Pseudomonadati</taxon>
        <taxon>Pseudomonadota</taxon>
        <taxon>Gammaproteobacteria</taxon>
        <taxon>Enterobacterales</taxon>
        <taxon>Enterobacteriaceae</taxon>
        <taxon>Salmonella</taxon>
    </lineage>
</organism>
<dbReference type="Proteomes" id="UP000008556">
    <property type="component" value="Chromosome"/>
</dbReference>